<dbReference type="OrthoDB" id="674288at2"/>
<name>A0A1V9ELZ0_9BACT</name>
<sequence length="82" mass="9750">MRVYQLRHYEVMMPEENSKEAQHLLYYERLCYDLLTAHAISFSHSVEVMKLQNGRIEQRPGRIHRILSAAEIPPFCFIVCKN</sequence>
<dbReference type="AlphaFoldDB" id="A0A1V9ELZ0"/>
<comment type="caution">
    <text evidence="1">The sequence shown here is derived from an EMBL/GenBank/DDBJ whole genome shotgun (WGS) entry which is preliminary data.</text>
</comment>
<evidence type="ECO:0000313" key="1">
    <source>
        <dbReference type="EMBL" id="OQP47160.1"/>
    </source>
</evidence>
<organism evidence="1 2">
    <name type="scientific">Niastella yeongjuensis</name>
    <dbReference type="NCBI Taxonomy" id="354355"/>
    <lineage>
        <taxon>Bacteria</taxon>
        <taxon>Pseudomonadati</taxon>
        <taxon>Bacteroidota</taxon>
        <taxon>Chitinophagia</taxon>
        <taxon>Chitinophagales</taxon>
        <taxon>Chitinophagaceae</taxon>
        <taxon>Niastella</taxon>
    </lineage>
</organism>
<keyword evidence="2" id="KW-1185">Reference proteome</keyword>
<accession>A0A1V9ELZ0</accession>
<dbReference type="EMBL" id="LVXG01000023">
    <property type="protein sequence ID" value="OQP47160.1"/>
    <property type="molecule type" value="Genomic_DNA"/>
</dbReference>
<evidence type="ECO:0000313" key="2">
    <source>
        <dbReference type="Proteomes" id="UP000192610"/>
    </source>
</evidence>
<dbReference type="Proteomes" id="UP000192610">
    <property type="component" value="Unassembled WGS sequence"/>
</dbReference>
<proteinExistence type="predicted"/>
<dbReference type="RefSeq" id="WP_081201165.1">
    <property type="nucleotide sequence ID" value="NZ_FOCZ01000002.1"/>
</dbReference>
<protein>
    <submittedName>
        <fullName evidence="1">Uncharacterized protein</fullName>
    </submittedName>
</protein>
<reference evidence="2" key="1">
    <citation type="submission" date="2016-04" db="EMBL/GenBank/DDBJ databases">
        <authorList>
            <person name="Chen L."/>
            <person name="Zhuang W."/>
            <person name="Wang G."/>
        </authorList>
    </citation>
    <scope>NUCLEOTIDE SEQUENCE [LARGE SCALE GENOMIC DNA]</scope>
    <source>
        <strain evidence="2">17621</strain>
    </source>
</reference>
<gene>
    <name evidence="1" type="ORF">A4H97_06535</name>
</gene>